<protein>
    <recommendedName>
        <fullName evidence="5">MMS19 nucleotide excision repair protein</fullName>
    </recommendedName>
</protein>
<proteinExistence type="inferred from homology"/>
<dbReference type="Pfam" id="PF12460">
    <property type="entry name" value="MMS19_C"/>
    <property type="match status" value="1"/>
</dbReference>
<dbReference type="GO" id="GO:0006281">
    <property type="term" value="P:DNA repair"/>
    <property type="evidence" value="ECO:0007669"/>
    <property type="project" value="UniProtKB-UniRule"/>
</dbReference>
<comment type="caution">
    <text evidence="8">The sequence shown here is derived from an EMBL/GenBank/DDBJ whole genome shotgun (WGS) entry which is preliminary data.</text>
</comment>
<comment type="subunit">
    <text evidence="5">Component of the CIA complex.</text>
</comment>
<dbReference type="PANTHER" id="PTHR12891:SF0">
    <property type="entry name" value="MMS19 NUCLEOTIDE EXCISION REPAIR PROTEIN HOMOLOG"/>
    <property type="match status" value="1"/>
</dbReference>
<dbReference type="InterPro" id="IPR029240">
    <property type="entry name" value="MMS19_N"/>
</dbReference>
<feature type="domain" description="MMS19 N-terminal" evidence="7">
    <location>
        <begin position="40"/>
        <end position="300"/>
    </location>
</feature>
<reference evidence="8" key="2">
    <citation type="journal article" date="2021" name="Genome Biol. Evol.">
        <title>Developing a high-quality reference genome for a parasitic bivalve with doubly uniparental inheritance (Bivalvia: Unionida).</title>
        <authorList>
            <person name="Smith C.H."/>
        </authorList>
    </citation>
    <scope>NUCLEOTIDE SEQUENCE</scope>
    <source>
        <strain evidence="8">CHS0354</strain>
        <tissue evidence="8">Mantle</tissue>
    </source>
</reference>
<comment type="subcellular location">
    <subcellularLocation>
        <location evidence="5">Cytoplasm</location>
        <location evidence="5">Cytoskeleton</location>
        <location evidence="5">Spindle</location>
    </subcellularLocation>
    <subcellularLocation>
        <location evidence="1 5">Nucleus</location>
    </subcellularLocation>
</comment>
<evidence type="ECO:0000259" key="7">
    <source>
        <dbReference type="Pfam" id="PF14500"/>
    </source>
</evidence>
<comment type="function">
    <text evidence="5">Key component of the cytosolic iron-sulfur protein assembly (CIA) complex, a multiprotein complex that mediates the incorporation of iron-sulfur cluster into apoproteins specifically involved in DNA metabolism and genomic integrity. In the CIA complex, MMS19 acts as an adapter between early-acting CIA components and a subset of cellular target iron-sulfur proteins.</text>
</comment>
<dbReference type="AlphaFoldDB" id="A0AAE0W6M7"/>
<evidence type="ECO:0000256" key="5">
    <source>
        <dbReference type="RuleBase" id="RU367072"/>
    </source>
</evidence>
<dbReference type="EMBL" id="JAEAOA010002208">
    <property type="protein sequence ID" value="KAK3603029.1"/>
    <property type="molecule type" value="Genomic_DNA"/>
</dbReference>
<dbReference type="Pfam" id="PF14500">
    <property type="entry name" value="MMS19_N"/>
    <property type="match status" value="1"/>
</dbReference>
<comment type="similarity">
    <text evidence="2 5">Belongs to the MET18/MMS19 family.</text>
</comment>
<dbReference type="PANTHER" id="PTHR12891">
    <property type="entry name" value="DNA REPAIR/TRANSCRIPTION PROTEIN MET18/MMS19"/>
    <property type="match status" value="1"/>
</dbReference>
<feature type="domain" description="MMS19 C-terminal" evidence="6">
    <location>
        <begin position="546"/>
        <end position="970"/>
    </location>
</feature>
<keyword evidence="5" id="KW-0234">DNA repair</keyword>
<dbReference type="GO" id="GO:0005634">
    <property type="term" value="C:nucleus"/>
    <property type="evidence" value="ECO:0007669"/>
    <property type="project" value="UniProtKB-SubCell"/>
</dbReference>
<sequence length="1019" mass="114220">MAAPLFKNAVTNFVNDHKDSASTEVANGILKKEQTLLELVESLGEYLTSTETSTRARATRLLADVLSQLPFNLLSTKEAEVLTAFFCEKLQDHHSIQPPSLKGLVYLSNAMHLSNGCAETICRTIFRYVHNQSLSQSDRWLVYSVISNFLHNRLQELQSMQGDFVYGFIQAMDAEKDPRNLILAFRCARIVAQNFPISVFAEELFEVTACYFPIDFSPPPNDPFGIKKEDLILGLRGCLSASPKFAEFCLPLLVEKLTSDIVSAKIDSLQTLTACSEVYYPDSLREFQSTFFDCIKKEVFYSGDATLEAASLDCFKALVKALSRGISQQGDRKSLDDFLNEIVNECQQHFLKPELKMMLLTGRLVCAAASGSETSCCRLVHVCVPLLLEQASKCTLMGQRKNVFEVLSWFITVTAEFQFGEEDPNPLVMYKDSFLSHYILLLSETKPQLQVLAATCVRKILSLTGILSETDIDNIADNLFTCVMQTTVADVRQSCYSALSLLSSSSPHTVISRVLPELVSRLNTYPMDADGEPDTKILTSKAFIRETMASIASHPLVIEKVSYQLISHLQSSHSMEKERNLEELCHTAKCLFQVVSTGVSHQNLLGFFHSNLLPAIYDFAISLCKEYCPREDNIKIEDLLSSLACSIRAVVMHLDKIQLETLLNSVVKLYLDGSCEDMKLKNLPQTDKFRPLQVEWNEYSPMVTLLTSVLCAVPTHVCIPRETEILHILTQLIKSWCSSRYPPTALYKLLAGLVNKLNNEELLQKTLDNLQDVLNKDGNVERGCLGVVCHSWITKALVTRGHKSGREFTEKLIKFLADADVGKEASCGFEIIVTEYDDIMTKSLGANVRMMYKQRFFVENIALLTEGFQSSQPEVKSNYLKAVSHLLKGLPVQVLMTELPKTFPLLVKSLLCDDIDLQLSTMVTFSDLTHDAPDLIAKNIDSIIPQLLKLSRYEASMKVRIAALKCIRGLTVLPLHIIVPFKASIIRALESVLDDKKRLVRKEAAGARNEWFLLETAEK</sequence>
<dbReference type="Gene3D" id="1.25.10.10">
    <property type="entry name" value="Leucine-rich Repeat Variant"/>
    <property type="match status" value="2"/>
</dbReference>
<keyword evidence="9" id="KW-1185">Reference proteome</keyword>
<dbReference type="SUPFAM" id="SSF48371">
    <property type="entry name" value="ARM repeat"/>
    <property type="match status" value="1"/>
</dbReference>
<gene>
    <name evidence="8" type="ORF">CHS0354_037777</name>
</gene>
<evidence type="ECO:0000313" key="9">
    <source>
        <dbReference type="Proteomes" id="UP001195483"/>
    </source>
</evidence>
<dbReference type="InterPro" id="IPR016024">
    <property type="entry name" value="ARM-type_fold"/>
</dbReference>
<dbReference type="GO" id="GO:0097361">
    <property type="term" value="C:cytosolic [4Fe-4S] assembly targeting complex"/>
    <property type="evidence" value="ECO:0007669"/>
    <property type="project" value="UniProtKB-UniRule"/>
</dbReference>
<dbReference type="InterPro" id="IPR039920">
    <property type="entry name" value="MMS19"/>
</dbReference>
<keyword evidence="5" id="KW-0227">DNA damage</keyword>
<dbReference type="GO" id="GO:0051604">
    <property type="term" value="P:protein maturation"/>
    <property type="evidence" value="ECO:0007669"/>
    <property type="project" value="UniProtKB-UniRule"/>
</dbReference>
<evidence type="ECO:0000256" key="2">
    <source>
        <dbReference type="ARBA" id="ARBA00009340"/>
    </source>
</evidence>
<evidence type="ECO:0000256" key="1">
    <source>
        <dbReference type="ARBA" id="ARBA00004123"/>
    </source>
</evidence>
<keyword evidence="3" id="KW-0677">Repeat</keyword>
<reference evidence="8" key="3">
    <citation type="submission" date="2023-05" db="EMBL/GenBank/DDBJ databases">
        <authorList>
            <person name="Smith C.H."/>
        </authorList>
    </citation>
    <scope>NUCLEOTIDE SEQUENCE</scope>
    <source>
        <strain evidence="8">CHS0354</strain>
        <tissue evidence="8">Mantle</tissue>
    </source>
</reference>
<keyword evidence="5" id="KW-0963">Cytoplasm</keyword>
<keyword evidence="5" id="KW-0206">Cytoskeleton</keyword>
<evidence type="ECO:0000256" key="4">
    <source>
        <dbReference type="ARBA" id="ARBA00023242"/>
    </source>
</evidence>
<name>A0AAE0W6M7_9BIVA</name>
<keyword evidence="4 5" id="KW-0539">Nucleus</keyword>
<dbReference type="InterPro" id="IPR024687">
    <property type="entry name" value="MMS19_C"/>
</dbReference>
<evidence type="ECO:0000259" key="6">
    <source>
        <dbReference type="Pfam" id="PF12460"/>
    </source>
</evidence>
<dbReference type="InterPro" id="IPR011989">
    <property type="entry name" value="ARM-like"/>
</dbReference>
<dbReference type="GO" id="GO:0005819">
    <property type="term" value="C:spindle"/>
    <property type="evidence" value="ECO:0007669"/>
    <property type="project" value="UniProtKB-SubCell"/>
</dbReference>
<dbReference type="GO" id="GO:0016226">
    <property type="term" value="P:iron-sulfur cluster assembly"/>
    <property type="evidence" value="ECO:0007669"/>
    <property type="project" value="UniProtKB-UniRule"/>
</dbReference>
<accession>A0AAE0W6M7</accession>
<dbReference type="Proteomes" id="UP001195483">
    <property type="component" value="Unassembled WGS sequence"/>
</dbReference>
<reference evidence="8" key="1">
    <citation type="journal article" date="2021" name="Genome Biol. Evol.">
        <title>A High-Quality Reference Genome for a Parasitic Bivalve with Doubly Uniparental Inheritance (Bivalvia: Unionida).</title>
        <authorList>
            <person name="Smith C.H."/>
        </authorList>
    </citation>
    <scope>NUCLEOTIDE SEQUENCE</scope>
    <source>
        <strain evidence="8">CHS0354</strain>
    </source>
</reference>
<evidence type="ECO:0000256" key="3">
    <source>
        <dbReference type="ARBA" id="ARBA00022737"/>
    </source>
</evidence>
<organism evidence="8 9">
    <name type="scientific">Potamilus streckersoni</name>
    <dbReference type="NCBI Taxonomy" id="2493646"/>
    <lineage>
        <taxon>Eukaryota</taxon>
        <taxon>Metazoa</taxon>
        <taxon>Spiralia</taxon>
        <taxon>Lophotrochozoa</taxon>
        <taxon>Mollusca</taxon>
        <taxon>Bivalvia</taxon>
        <taxon>Autobranchia</taxon>
        <taxon>Heteroconchia</taxon>
        <taxon>Palaeoheterodonta</taxon>
        <taxon>Unionida</taxon>
        <taxon>Unionoidea</taxon>
        <taxon>Unionidae</taxon>
        <taxon>Ambleminae</taxon>
        <taxon>Lampsilini</taxon>
        <taxon>Potamilus</taxon>
    </lineage>
</organism>
<evidence type="ECO:0000313" key="8">
    <source>
        <dbReference type="EMBL" id="KAK3603029.1"/>
    </source>
</evidence>